<feature type="chain" id="PRO_5017045759" description="TonB-linked outer membrane protein, SusC/RagA family" evidence="1">
    <location>
        <begin position="20"/>
        <end position="243"/>
    </location>
</feature>
<dbReference type="AlphaFoldDB" id="A0A378RM59"/>
<organism evidence="2 3">
    <name type="scientific">Myroides odoratus</name>
    <name type="common">Flavobacterium odoratum</name>
    <dbReference type="NCBI Taxonomy" id="256"/>
    <lineage>
        <taxon>Bacteria</taxon>
        <taxon>Pseudomonadati</taxon>
        <taxon>Bacteroidota</taxon>
        <taxon>Flavobacteriia</taxon>
        <taxon>Flavobacteriales</taxon>
        <taxon>Flavobacteriaceae</taxon>
        <taxon>Myroides</taxon>
    </lineage>
</organism>
<accession>A0A378RM59</accession>
<name>A0A378RM59_MYROD</name>
<evidence type="ECO:0000313" key="3">
    <source>
        <dbReference type="Proteomes" id="UP000255024"/>
    </source>
</evidence>
<keyword evidence="1" id="KW-0732">Signal</keyword>
<dbReference type="EMBL" id="UGQL01000001">
    <property type="protein sequence ID" value="STZ28065.1"/>
    <property type="molecule type" value="Genomic_DNA"/>
</dbReference>
<feature type="signal peptide" evidence="1">
    <location>
        <begin position="1"/>
        <end position="19"/>
    </location>
</feature>
<proteinExistence type="predicted"/>
<evidence type="ECO:0000313" key="2">
    <source>
        <dbReference type="EMBL" id="STZ28065.1"/>
    </source>
</evidence>
<evidence type="ECO:0008006" key="4">
    <source>
        <dbReference type="Google" id="ProtNLM"/>
    </source>
</evidence>
<dbReference type="RefSeq" id="WP_115090884.1">
    <property type="nucleotide sequence ID" value="NZ_CP068107.1"/>
</dbReference>
<gene>
    <name evidence="2" type="ORF">NCTC11179_01604</name>
</gene>
<sequence>MKNLLALLSIVCIGLSAYAQRPTLIDGRVRLYNGQIIPVSIENKNTKEKTQSDQTGYFLIQTHLGDTLRFSSEYSATMLYVIDEGDLQTKRITPVLVKPGQKLEEIVIVKKEFGEGEMNFGGKKLTPAEKRYNKNNRIFMSTSDLKMGITIDGIINRLNGTRKRDLQMIEYEKIENNVASFYKQYPREELMKDLGIPEYHVDAFVIYFVSQPDTDKMKVDQSEGYQILLAQYYDEFLTFIKGE</sequence>
<dbReference type="Proteomes" id="UP000255024">
    <property type="component" value="Unassembled WGS sequence"/>
</dbReference>
<reference evidence="2 3" key="1">
    <citation type="submission" date="2018-06" db="EMBL/GenBank/DDBJ databases">
        <authorList>
            <consortium name="Pathogen Informatics"/>
            <person name="Doyle S."/>
        </authorList>
    </citation>
    <scope>NUCLEOTIDE SEQUENCE [LARGE SCALE GENOMIC DNA]</scope>
    <source>
        <strain evidence="2 3">NCTC11179</strain>
    </source>
</reference>
<keyword evidence="3" id="KW-1185">Reference proteome</keyword>
<evidence type="ECO:0000256" key="1">
    <source>
        <dbReference type="SAM" id="SignalP"/>
    </source>
</evidence>
<protein>
    <recommendedName>
        <fullName evidence="4">TonB-linked outer membrane protein, SusC/RagA family</fullName>
    </recommendedName>
</protein>